<feature type="compositionally biased region" description="Polar residues" evidence="1">
    <location>
        <begin position="337"/>
        <end position="349"/>
    </location>
</feature>
<feature type="region of interest" description="Disordered" evidence="1">
    <location>
        <begin position="119"/>
        <end position="143"/>
    </location>
</feature>
<dbReference type="Gene3D" id="1.10.238.10">
    <property type="entry name" value="EF-hand"/>
    <property type="match status" value="1"/>
</dbReference>
<dbReference type="Proteomes" id="UP000549394">
    <property type="component" value="Unassembled WGS sequence"/>
</dbReference>
<feature type="compositionally biased region" description="Polar residues" evidence="1">
    <location>
        <begin position="755"/>
        <end position="778"/>
    </location>
</feature>
<evidence type="ECO:0000313" key="3">
    <source>
        <dbReference type="EMBL" id="CAD5123055.1"/>
    </source>
</evidence>
<feature type="region of interest" description="Disordered" evidence="1">
    <location>
        <begin position="598"/>
        <end position="658"/>
    </location>
</feature>
<feature type="region of interest" description="Disordered" evidence="1">
    <location>
        <begin position="47"/>
        <end position="74"/>
    </location>
</feature>
<evidence type="ECO:0000259" key="2">
    <source>
        <dbReference type="PROSITE" id="PS50031"/>
    </source>
</evidence>
<feature type="compositionally biased region" description="Low complexity" evidence="1">
    <location>
        <begin position="253"/>
        <end position="336"/>
    </location>
</feature>
<name>A0A7I8W4M1_9ANNE</name>
<dbReference type="PROSITE" id="PS50031">
    <property type="entry name" value="EH"/>
    <property type="match status" value="1"/>
</dbReference>
<comment type="caution">
    <text evidence="3">The sequence shown here is derived from an EMBL/GenBank/DDBJ whole genome shotgun (WGS) entry which is preliminary data.</text>
</comment>
<dbReference type="AlphaFoldDB" id="A0A7I8W4M1"/>
<accession>A0A7I8W4M1</accession>
<organism evidence="3 4">
    <name type="scientific">Dimorphilus gyrociliatus</name>
    <dbReference type="NCBI Taxonomy" id="2664684"/>
    <lineage>
        <taxon>Eukaryota</taxon>
        <taxon>Metazoa</taxon>
        <taxon>Spiralia</taxon>
        <taxon>Lophotrochozoa</taxon>
        <taxon>Annelida</taxon>
        <taxon>Polychaeta</taxon>
        <taxon>Polychaeta incertae sedis</taxon>
        <taxon>Dinophilidae</taxon>
        <taxon>Dimorphilus</taxon>
    </lineage>
</organism>
<feature type="compositionally biased region" description="Low complexity" evidence="1">
    <location>
        <begin position="616"/>
        <end position="642"/>
    </location>
</feature>
<dbReference type="SUPFAM" id="SSF47473">
    <property type="entry name" value="EF-hand"/>
    <property type="match status" value="1"/>
</dbReference>
<evidence type="ECO:0000256" key="1">
    <source>
        <dbReference type="SAM" id="MobiDB-lite"/>
    </source>
</evidence>
<feature type="compositionally biased region" description="Polar residues" evidence="1">
    <location>
        <begin position="600"/>
        <end position="615"/>
    </location>
</feature>
<feature type="compositionally biased region" description="Polar residues" evidence="1">
    <location>
        <begin position="59"/>
        <end position="70"/>
    </location>
</feature>
<dbReference type="PANTHER" id="PTHR15463:SF2">
    <property type="entry name" value="SYNERGIN GAMMA"/>
    <property type="match status" value="1"/>
</dbReference>
<dbReference type="SMART" id="SM00027">
    <property type="entry name" value="EH"/>
    <property type="match status" value="1"/>
</dbReference>
<sequence length="1006" mass="111912">MNYQAPNTRQPNVNMVQQHQPYRQFAPGVQSMPMYQVMYTPQVIQRPYHSRNVPPPPYNIQTRPKANPSQHEQKLNKEEFEKQMKLKKFEDQKKRLMQFSSVGFKSNVSADHLIKNILGPETTKKTPSDNSKNIPASQLKTPTIEDDGFGEFIQVPTQSTALPTPTPAVTNNTTGLNANIPPANKEQDLMSMMISCSNLSDQGKAKTFNKSQSLKQVQPKVQNVKTYQQSTKSRAWTGLEQDLSGIFTAPGNPQQISTYQPQPQIQPQLQQNPQQQLPQQYLQQRQLQQQLPHHQLSQQQLQHQTSRQQLPQQQLPQQQPQSRHQLQQQAAQQINQEQTSDNSLSTATSSVVSQEKANLEVDVYEVIPWLNGKVQVPEVYYQVLEASTLNGFISTDLVYGILLRSGLPREILGYLWDLCNRETAGQLNKAELFAILALIAIVQNNISVTSLNDLLRYNDPPLPNLGQSTVNQVQKDNNGVIDTDLVQTSVTDVSENLQSQPISDDFADFQAAPANINTNFANFPSLPQDISNDSRELPTFKSSTSGKKTDNLNNKEIMDDTEEFNDFCSVPPIDSNSKVQSLDKIKSLISESTYVCPDNNMKSTSSASDTVTNDTSRSFSGSSDMFSMSSHSDSGAVSSANSEDWSDGIGLPSAKSKPREEIDIKKSNLFFSKNNEKPVVIGTGLNPYDTTPPEMNDYVDGDNDEEFYSNPTTFYDLDEDCGLDDAHNAGSSMYNEKSKKKTTGNALKSSDRIQDAQSVSSLDLPTSKPSDTKSVSSLEIKHSATSEALHQSSTVQMDSIPKSRSAQDVLQEDVSPVADRYRDLRKSPIEEKENSHSEKWMDCIKAANEVLITACNILSSCDETVLTEVLSSSSGYNYILDVIEAYRVVRRIIVAIRSMTLQDNRLNECVNDTEMSWAKLTSMIAHTDVMPQADKLDMSEHVLSPSSVDCDSEVAQRSCGVCLLDVQAGDEPKLVYGSRAYHSSCANIWVNCVDTVLPALKLPTLL</sequence>
<proteinExistence type="predicted"/>
<protein>
    <submittedName>
        <fullName evidence="3">DgyrCDS11435</fullName>
    </submittedName>
</protein>
<feature type="domain" description="EH" evidence="2">
    <location>
        <begin position="372"/>
        <end position="463"/>
    </location>
</feature>
<evidence type="ECO:0000313" key="4">
    <source>
        <dbReference type="Proteomes" id="UP000549394"/>
    </source>
</evidence>
<dbReference type="InterPro" id="IPR000261">
    <property type="entry name" value="EH_dom"/>
</dbReference>
<dbReference type="CDD" id="cd00052">
    <property type="entry name" value="EH"/>
    <property type="match status" value="1"/>
</dbReference>
<gene>
    <name evidence="3" type="ORF">DGYR_LOCUS10781</name>
</gene>
<feature type="region of interest" description="Disordered" evidence="1">
    <location>
        <begin position="247"/>
        <end position="349"/>
    </location>
</feature>
<dbReference type="OrthoDB" id="524326at2759"/>
<dbReference type="PANTHER" id="PTHR15463">
    <property type="entry name" value="AP1 GAMMA SUBUNIT BINDING PROTEIN 1"/>
    <property type="match status" value="1"/>
</dbReference>
<dbReference type="Pfam" id="PF12763">
    <property type="entry name" value="EH"/>
    <property type="match status" value="1"/>
</dbReference>
<dbReference type="EMBL" id="CAJFCJ010000019">
    <property type="protein sequence ID" value="CAD5123055.1"/>
    <property type="molecule type" value="Genomic_DNA"/>
</dbReference>
<dbReference type="GO" id="GO:0030130">
    <property type="term" value="C:clathrin coat of trans-Golgi network vesicle"/>
    <property type="evidence" value="ECO:0007669"/>
    <property type="project" value="TreeGrafter"/>
</dbReference>
<dbReference type="InterPro" id="IPR059024">
    <property type="entry name" value="SYNRG_C"/>
</dbReference>
<dbReference type="InterPro" id="IPR039656">
    <property type="entry name" value="SYNRG"/>
</dbReference>
<dbReference type="Pfam" id="PF25999">
    <property type="entry name" value="SYNRG_C"/>
    <property type="match status" value="1"/>
</dbReference>
<keyword evidence="4" id="KW-1185">Reference proteome</keyword>
<dbReference type="InterPro" id="IPR011992">
    <property type="entry name" value="EF-hand-dom_pair"/>
</dbReference>
<feature type="region of interest" description="Disordered" evidence="1">
    <location>
        <begin position="728"/>
        <end position="813"/>
    </location>
</feature>
<feature type="compositionally biased region" description="Polar residues" evidence="1">
    <location>
        <begin position="128"/>
        <end position="141"/>
    </location>
</feature>
<feature type="compositionally biased region" description="Polar residues" evidence="1">
    <location>
        <begin position="785"/>
        <end position="808"/>
    </location>
</feature>
<reference evidence="3 4" key="1">
    <citation type="submission" date="2020-08" db="EMBL/GenBank/DDBJ databases">
        <authorList>
            <person name="Hejnol A."/>
        </authorList>
    </citation>
    <scope>NUCLEOTIDE SEQUENCE [LARGE SCALE GENOMIC DNA]</scope>
</reference>